<keyword evidence="2" id="KW-1185">Reference proteome</keyword>
<dbReference type="Proteomes" id="UP000194137">
    <property type="component" value="Chromosome"/>
</dbReference>
<dbReference type="AlphaFoldDB" id="A0A1W6ZM83"/>
<name>A0A1W6ZM83_9HYPH</name>
<accession>A0A1W6ZM83</accession>
<organism evidence="1 2">
    <name type="scientific">Pseudorhodoplanes sinuspersici</name>
    <dbReference type="NCBI Taxonomy" id="1235591"/>
    <lineage>
        <taxon>Bacteria</taxon>
        <taxon>Pseudomonadati</taxon>
        <taxon>Pseudomonadota</taxon>
        <taxon>Alphaproteobacteria</taxon>
        <taxon>Hyphomicrobiales</taxon>
        <taxon>Pseudorhodoplanes</taxon>
    </lineage>
</organism>
<dbReference type="RefSeq" id="WP_086086879.1">
    <property type="nucleotide sequence ID" value="NZ_CP021112.1"/>
</dbReference>
<evidence type="ECO:0000313" key="2">
    <source>
        <dbReference type="Proteomes" id="UP000194137"/>
    </source>
</evidence>
<proteinExistence type="predicted"/>
<sequence length="149" mass="16003">MPPAQLPLVAKPEDAPKSEGFFDALNRWIDKSAKDFKASVDESNAKWRELGEKTEKAAKDAAAAQKEAADAFKNLSNVRVVEGRQICAQAPNGSPDCQTAAEVICRGKGFDKGQSADIQTTRKCSAKAFLTRNEGGCRTETVVVKAACQ</sequence>
<protein>
    <submittedName>
        <fullName evidence="1">Uncharacterized protein</fullName>
    </submittedName>
</protein>
<gene>
    <name evidence="1" type="ORF">CAK95_04665</name>
</gene>
<dbReference type="EMBL" id="CP021112">
    <property type="protein sequence ID" value="ARP98459.1"/>
    <property type="molecule type" value="Genomic_DNA"/>
</dbReference>
<evidence type="ECO:0000313" key="1">
    <source>
        <dbReference type="EMBL" id="ARP98459.1"/>
    </source>
</evidence>
<reference evidence="1 2" key="1">
    <citation type="submission" date="2017-05" db="EMBL/GenBank/DDBJ databases">
        <title>Full genome sequence of Pseudorhodoplanes sinuspersici.</title>
        <authorList>
            <person name="Dastgheib S.M.M."/>
            <person name="Shavandi M."/>
            <person name="Tirandaz H."/>
        </authorList>
    </citation>
    <scope>NUCLEOTIDE SEQUENCE [LARGE SCALE GENOMIC DNA]</scope>
    <source>
        <strain evidence="1 2">RIPI110</strain>
    </source>
</reference>
<dbReference type="OrthoDB" id="8139404at2"/>
<dbReference type="KEGG" id="psin:CAK95_04665"/>